<organism evidence="2">
    <name type="scientific">Lygus hesperus</name>
    <name type="common">Western plant bug</name>
    <dbReference type="NCBI Taxonomy" id="30085"/>
    <lineage>
        <taxon>Eukaryota</taxon>
        <taxon>Metazoa</taxon>
        <taxon>Ecdysozoa</taxon>
        <taxon>Arthropoda</taxon>
        <taxon>Hexapoda</taxon>
        <taxon>Insecta</taxon>
        <taxon>Pterygota</taxon>
        <taxon>Neoptera</taxon>
        <taxon>Paraneoptera</taxon>
        <taxon>Hemiptera</taxon>
        <taxon>Heteroptera</taxon>
        <taxon>Panheteroptera</taxon>
        <taxon>Cimicomorpha</taxon>
        <taxon>Miridae</taxon>
        <taxon>Mirini</taxon>
        <taxon>Lygus</taxon>
    </lineage>
</organism>
<gene>
    <name evidence="2" type="ORF">g.61075</name>
</gene>
<feature type="region of interest" description="Disordered" evidence="1">
    <location>
        <begin position="209"/>
        <end position="229"/>
    </location>
</feature>
<feature type="region of interest" description="Disordered" evidence="1">
    <location>
        <begin position="578"/>
        <end position="608"/>
    </location>
</feature>
<name>A0A146M7S4_LYGHE</name>
<evidence type="ECO:0000313" key="2">
    <source>
        <dbReference type="EMBL" id="JAQ15479.1"/>
    </source>
</evidence>
<evidence type="ECO:0000256" key="1">
    <source>
        <dbReference type="SAM" id="MobiDB-lite"/>
    </source>
</evidence>
<dbReference type="EMBL" id="GDHC01003150">
    <property type="protein sequence ID" value="JAQ15479.1"/>
    <property type="molecule type" value="Transcribed_RNA"/>
</dbReference>
<proteinExistence type="predicted"/>
<accession>A0A146M7S4</accession>
<reference evidence="2" key="1">
    <citation type="journal article" date="2016" name="Gigascience">
        <title>De novo construction of an expanded transcriptome assembly for the western tarnished plant bug, Lygus hesperus.</title>
        <authorList>
            <person name="Tassone E.E."/>
            <person name="Geib S.M."/>
            <person name="Hall B."/>
            <person name="Fabrick J.A."/>
            <person name="Brent C.S."/>
            <person name="Hull J.J."/>
        </authorList>
    </citation>
    <scope>NUCLEOTIDE SEQUENCE</scope>
</reference>
<dbReference type="AlphaFoldDB" id="A0A146M7S4"/>
<protein>
    <submittedName>
        <fullName evidence="2">Uncharacterized protein</fullName>
    </submittedName>
</protein>
<feature type="non-terminal residue" evidence="2">
    <location>
        <position position="705"/>
    </location>
</feature>
<feature type="non-terminal residue" evidence="2">
    <location>
        <position position="1"/>
    </location>
</feature>
<sequence>HGKQPKKELNHFLIPPMEYLPHALLKTEFSEQELENYLVRRPTLVELWGTSYDAFGETILNDYEKANVGDVIPPDPARSILSKRRYFSTLKDVHGMLTTLSSKSRWGSSERSMARKIVDLATEMTRELYATLGDPRLLQSTYTIYDRDPKILKDFQNCSELSEPLDPLSPEKWKNESYVELRRCLVCVGFLCSVDHMTARYIVNPKARSSGKTSEFYPPNSDISQNISRKSKSDKDVALKIVLKEGERKPSELKLMEMYRDLHSKKLTIVSKLVSTFMPNDRMPRISSKDSSVSAKGGTIGEDVVVTKSSGSVENALKSALEHYSQIKEFRTNFSLNSQNREKVETLPSFDEYKNCLAKLDLSLDTRDVQDMIIKIQGELNPKKISRLKELTEKPKVESVSSAITLRSRDWVKVPENIIEAVNSDVMSDSLVGSGGIFGAPSNRCISNLEKQMMSLALTNINELRKHVRKSIDSDAPCDIDVTRYVHSSPDVVVEKPRKRKISAEIPGPSKVMKVAEYETPPFDKTLYSQIQRHDKEDDVVILETQTQVLPPEEDDQVAKFEKREEIAELKRKMLAEEREMETKQNQPSTSRHSLAPSRLTGRHSPSCEESADKEMIMEIEKMFQSQVKPDVLEESVWSSSESDGEGEERLRTLNVDSEDHVEIEFIPDLVKNFHQKLKNAGLLELLCEVFKEGGVLRFTHRLNG</sequence>
<feature type="compositionally biased region" description="Polar residues" evidence="1">
    <location>
        <begin position="584"/>
        <end position="593"/>
    </location>
</feature>